<name>A0A1G2EXY8_9BACT</name>
<accession>A0A1G2EXY8</accession>
<dbReference type="Proteomes" id="UP000178428">
    <property type="component" value="Unassembled WGS sequence"/>
</dbReference>
<gene>
    <name evidence="4" type="ORF">A3J00_00915</name>
</gene>
<feature type="coiled-coil region" evidence="1">
    <location>
        <begin position="38"/>
        <end position="89"/>
    </location>
</feature>
<comment type="caution">
    <text evidence="4">The sequence shown here is derived from an EMBL/GenBank/DDBJ whole genome shotgun (WGS) entry which is preliminary data.</text>
</comment>
<dbReference type="PANTHER" id="PTHR23077:SF144">
    <property type="entry name" value="PROTEASOME-ASSOCIATED ATPASE"/>
    <property type="match status" value="1"/>
</dbReference>
<dbReference type="InterPro" id="IPR050168">
    <property type="entry name" value="AAA_ATPase_domain"/>
</dbReference>
<evidence type="ECO:0000256" key="1">
    <source>
        <dbReference type="SAM" id="Coils"/>
    </source>
</evidence>
<dbReference type="SMART" id="SM00382">
    <property type="entry name" value="AAA"/>
    <property type="match status" value="1"/>
</dbReference>
<dbReference type="InterPro" id="IPR003959">
    <property type="entry name" value="ATPase_AAA_core"/>
</dbReference>
<evidence type="ECO:0000313" key="4">
    <source>
        <dbReference type="EMBL" id="OGZ30211.1"/>
    </source>
</evidence>
<organism evidence="4 5">
    <name type="scientific">Candidatus Niyogibacteria bacterium RIFCSPLOWO2_02_FULL_45_13</name>
    <dbReference type="NCBI Taxonomy" id="1801725"/>
    <lineage>
        <taxon>Bacteria</taxon>
        <taxon>Candidatus Niyogiibacteriota</taxon>
    </lineage>
</organism>
<sequence>MMAPQVSIDLARVKQNIDDIKEHLKRVSNGEKLPAHILAQLQRKIAYIEGLIERHKNLMDKTHDLTEKTKELQAKYKELSEVYVEILAEYNALKTPPHSYANFVRYLGEEEVVLGPGRIKKFPLIEVRNYDGVYRRVLLVNKDVKPHELKYGELLVINSSCPTSGGHVIAKAGEFDIAGEEAVIESVLGRDREGVSVLVKSGQMETVGVMHVSAGLAEELKPGKRVLVNLHAGLVIGILPDKESQKYLMPQVPKETFDDVCGLEGAIRRIKEDMIWPIIYPDLYERFGKPRFKGYVWHGPPGCGKTLLGKALANEMAKLLSEKYGIDIKGQFFYIGGTELLDKWVGNTEGFLREIFGSAENTSKKTFPPSPVLIIFDDAEVMFRTRGSAISSDVNESHVTQICTLLQGMEDRGNVIVIFLTNKPEMMDPAVSRHGRVSDVFHIPRPNRDGIMAMFRKYLKADWKVLHPKYNVDVYTPLKDGKPILAEGGKIKQLQFANDPSRVVDYLAENALKRMFGQSNEFRNELLAVQYAGDKDFTTLRYGDFVSGAIIAEGIMPKVLQMAINEAVELKNNSLPENTGVQMKFIYDAIEHVFESIRQTICTRSPEDLIEWLAVQGHKPRPIVRIRLPDGISAQKQEAVLAEDTSRAHDREESESDEDEGEEEL</sequence>
<dbReference type="EMBL" id="MHMR01000026">
    <property type="protein sequence ID" value="OGZ30211.1"/>
    <property type="molecule type" value="Genomic_DNA"/>
</dbReference>
<dbReference type="InterPro" id="IPR027417">
    <property type="entry name" value="P-loop_NTPase"/>
</dbReference>
<dbReference type="Gene3D" id="3.40.50.300">
    <property type="entry name" value="P-loop containing nucleotide triphosphate hydrolases"/>
    <property type="match status" value="1"/>
</dbReference>
<dbReference type="GO" id="GO:0005524">
    <property type="term" value="F:ATP binding"/>
    <property type="evidence" value="ECO:0007669"/>
    <property type="project" value="InterPro"/>
</dbReference>
<protein>
    <recommendedName>
        <fullName evidence="3">AAA+ ATPase domain-containing protein</fullName>
    </recommendedName>
</protein>
<keyword evidence="1" id="KW-0175">Coiled coil</keyword>
<feature type="compositionally biased region" description="Acidic residues" evidence="2">
    <location>
        <begin position="653"/>
        <end position="665"/>
    </location>
</feature>
<dbReference type="STRING" id="1801725.A3J00_00915"/>
<dbReference type="GO" id="GO:0016887">
    <property type="term" value="F:ATP hydrolysis activity"/>
    <property type="evidence" value="ECO:0007669"/>
    <property type="project" value="InterPro"/>
</dbReference>
<evidence type="ECO:0000259" key="3">
    <source>
        <dbReference type="SMART" id="SM00382"/>
    </source>
</evidence>
<evidence type="ECO:0000256" key="2">
    <source>
        <dbReference type="SAM" id="MobiDB-lite"/>
    </source>
</evidence>
<dbReference type="PANTHER" id="PTHR23077">
    <property type="entry name" value="AAA-FAMILY ATPASE"/>
    <property type="match status" value="1"/>
</dbReference>
<dbReference type="SUPFAM" id="SSF52540">
    <property type="entry name" value="P-loop containing nucleoside triphosphate hydrolases"/>
    <property type="match status" value="1"/>
</dbReference>
<feature type="domain" description="AAA+ ATPase" evidence="3">
    <location>
        <begin position="291"/>
        <end position="447"/>
    </location>
</feature>
<evidence type="ECO:0000313" key="5">
    <source>
        <dbReference type="Proteomes" id="UP000178428"/>
    </source>
</evidence>
<reference evidence="4 5" key="1">
    <citation type="journal article" date="2016" name="Nat. Commun.">
        <title>Thousands of microbial genomes shed light on interconnected biogeochemical processes in an aquifer system.</title>
        <authorList>
            <person name="Anantharaman K."/>
            <person name="Brown C.T."/>
            <person name="Hug L.A."/>
            <person name="Sharon I."/>
            <person name="Castelle C.J."/>
            <person name="Probst A.J."/>
            <person name="Thomas B.C."/>
            <person name="Singh A."/>
            <person name="Wilkins M.J."/>
            <person name="Karaoz U."/>
            <person name="Brodie E.L."/>
            <person name="Williams K.H."/>
            <person name="Hubbard S.S."/>
            <person name="Banfield J.F."/>
        </authorList>
    </citation>
    <scope>NUCLEOTIDE SEQUENCE [LARGE SCALE GENOMIC DNA]</scope>
</reference>
<dbReference type="AlphaFoldDB" id="A0A1G2EXY8"/>
<dbReference type="Pfam" id="PF00004">
    <property type="entry name" value="AAA"/>
    <property type="match status" value="1"/>
</dbReference>
<feature type="region of interest" description="Disordered" evidence="2">
    <location>
        <begin position="636"/>
        <end position="665"/>
    </location>
</feature>
<dbReference type="InterPro" id="IPR003593">
    <property type="entry name" value="AAA+_ATPase"/>
</dbReference>
<proteinExistence type="predicted"/>